<keyword evidence="3" id="KW-0378">Hydrolase</keyword>
<proteinExistence type="inferred from homology"/>
<evidence type="ECO:0008006" key="10">
    <source>
        <dbReference type="Google" id="ProtNLM"/>
    </source>
</evidence>
<dbReference type="Pfam" id="PF05193">
    <property type="entry name" value="Peptidase_M16_C"/>
    <property type="match status" value="2"/>
</dbReference>
<dbReference type="EMBL" id="DPMF01000411">
    <property type="protein sequence ID" value="HCV82918.1"/>
    <property type="molecule type" value="Genomic_DNA"/>
</dbReference>
<dbReference type="GO" id="GO:0008237">
    <property type="term" value="F:metallopeptidase activity"/>
    <property type="evidence" value="ECO:0007669"/>
    <property type="project" value="UniProtKB-KW"/>
</dbReference>
<dbReference type="InterPro" id="IPR050626">
    <property type="entry name" value="Peptidase_M16"/>
</dbReference>
<comment type="similarity">
    <text evidence="1">Belongs to the peptidase M16 family.</text>
</comment>
<dbReference type="PANTHER" id="PTHR43690:SF17">
    <property type="entry name" value="PROTEIN YHJJ"/>
    <property type="match status" value="1"/>
</dbReference>
<evidence type="ECO:0000259" key="7">
    <source>
        <dbReference type="Pfam" id="PF05193"/>
    </source>
</evidence>
<evidence type="ECO:0000256" key="4">
    <source>
        <dbReference type="ARBA" id="ARBA00022833"/>
    </source>
</evidence>
<evidence type="ECO:0000259" key="6">
    <source>
        <dbReference type="Pfam" id="PF00675"/>
    </source>
</evidence>
<dbReference type="InterPro" id="IPR011765">
    <property type="entry name" value="Pept_M16_N"/>
</dbReference>
<dbReference type="Proteomes" id="UP000264330">
    <property type="component" value="Unassembled WGS sequence"/>
</dbReference>
<feature type="domain" description="Peptidase M16 C-terminal" evidence="7">
    <location>
        <begin position="718"/>
        <end position="871"/>
    </location>
</feature>
<dbReference type="AlphaFoldDB" id="A0A3D5J5F4"/>
<gene>
    <name evidence="8" type="ORF">DGQ38_17915</name>
</gene>
<keyword evidence="2" id="KW-0645">Protease</keyword>
<dbReference type="GO" id="GO:0046872">
    <property type="term" value="F:metal ion binding"/>
    <property type="evidence" value="ECO:0007669"/>
    <property type="project" value="InterPro"/>
</dbReference>
<dbReference type="SUPFAM" id="SSF63411">
    <property type="entry name" value="LuxS/MPP-like metallohydrolase"/>
    <property type="match status" value="3"/>
</dbReference>
<keyword evidence="5" id="KW-0482">Metalloprotease</keyword>
<evidence type="ECO:0000313" key="9">
    <source>
        <dbReference type="Proteomes" id="UP000264330"/>
    </source>
</evidence>
<sequence>MKGIKHLQRNIQSFLILLGLLMGFSSFSQSEDVGLSTLLSLDPSVRYGKLKNGFTYYLKENHTPENTISFNLVVKAGASNETTDQLEYAHLLEHLVAKQTRNFPDVKGYFRKIGGFSKAQTRSNATLYQAKVPVNSKNNIEKATQILFEWAQGNTWSPESIVVERAAVQGEMRTTDPYRLWLRRIRAKKLAQPMGIRVYNEEDHLKSLRHYNHNALMNYYEKWYQPEQQAVIIVGAIDLDSLEKRIQQLFSKLKKPVATTKPVFKKTDFVKPKTIDSSYYDVVMDSIDHTLRLEIIRKRPNFKIRANSPSDYKNKILERLYKKILSFKKQLLKRDYHPPFESFDPDYYLSGEMSLYIHSSYMNIPIDTNSLKKSIQQGIVAWKQLHQSIQPEDLKKAKQQVLEAFNGAQPLTSGVISQRLQNHFINGKAAPDQKTEGELVANILNEIELNDLSHFIKEYTNLKKNIHFILYKGEDARIPHLDCLEQWIQEVKIDPTETFTLTQTPIPSLKQEISIPTTKALDTLVMEENDLGISTVKLPHNVTLIFKPSAPKTAQFKNRISINAFRPIPVPIQNKTDYIIGQLAPEVIQYLGAGSYNKFVLDLFKQEHHLQLNLTSDEKFQKITGQSNKNDFTKLIDLLYLYLNNPRKDKAAFAAWKNTLIDKMDGKGIRGSSAFVMKKVEAIWYPQLPVIQREDLARLTMEQLFLGLEKSFSTIDGFTFILTGDFDTAAIASSLSRKLTVFPTSNETIPNNEFNFPIKKINSHLTYKNINQVYGRLFFPVKADKDLKTHIQLELLALALNERIFKRLREGCYAPAARGKWVDFKNNIYAFEIEFDSALGNQEHLVQLALEEFQDLKKNGVTQEWLDTAIKHQLTSYESGFTHFGYFNFWTTYLERKVIHQENMAQEALEYGTLLEYFITLEELNAAAQKYMSISHYQQFLGFPENY</sequence>
<feature type="domain" description="Peptidase M16 N-terminal" evidence="6">
    <location>
        <begin position="59"/>
        <end position="176"/>
    </location>
</feature>
<accession>A0A3D5J5F4</accession>
<comment type="caution">
    <text evidence="8">The sequence shown here is derived from an EMBL/GenBank/DDBJ whole genome shotgun (WGS) entry which is preliminary data.</text>
</comment>
<dbReference type="Pfam" id="PF00675">
    <property type="entry name" value="Peptidase_M16"/>
    <property type="match status" value="1"/>
</dbReference>
<evidence type="ECO:0000313" key="8">
    <source>
        <dbReference type="EMBL" id="HCV82918.1"/>
    </source>
</evidence>
<dbReference type="GO" id="GO:0006508">
    <property type="term" value="P:proteolysis"/>
    <property type="evidence" value="ECO:0007669"/>
    <property type="project" value="UniProtKB-KW"/>
</dbReference>
<keyword evidence="4" id="KW-0862">Zinc</keyword>
<evidence type="ECO:0000256" key="2">
    <source>
        <dbReference type="ARBA" id="ARBA00022670"/>
    </source>
</evidence>
<dbReference type="InterPro" id="IPR011249">
    <property type="entry name" value="Metalloenz_LuxS/M16"/>
</dbReference>
<name>A0A3D5J5F4_9FLAO</name>
<dbReference type="PANTHER" id="PTHR43690">
    <property type="entry name" value="NARDILYSIN"/>
    <property type="match status" value="1"/>
</dbReference>
<reference evidence="8 9" key="1">
    <citation type="journal article" date="2018" name="Nat. Biotechnol.">
        <title>A standardized bacterial taxonomy based on genome phylogeny substantially revises the tree of life.</title>
        <authorList>
            <person name="Parks D.H."/>
            <person name="Chuvochina M."/>
            <person name="Waite D.W."/>
            <person name="Rinke C."/>
            <person name="Skarshewski A."/>
            <person name="Chaumeil P.A."/>
            <person name="Hugenholtz P."/>
        </authorList>
    </citation>
    <scope>NUCLEOTIDE SEQUENCE [LARGE SCALE GENOMIC DNA]</scope>
    <source>
        <strain evidence="8">UBA9359</strain>
    </source>
</reference>
<dbReference type="RefSeq" id="WP_274971444.1">
    <property type="nucleotide sequence ID" value="NZ_DEPI01000074.1"/>
</dbReference>
<dbReference type="InterPro" id="IPR007863">
    <property type="entry name" value="Peptidase_M16_C"/>
</dbReference>
<protein>
    <recommendedName>
        <fullName evidence="10">Insulinase family protein</fullName>
    </recommendedName>
</protein>
<evidence type="ECO:0000256" key="5">
    <source>
        <dbReference type="ARBA" id="ARBA00023049"/>
    </source>
</evidence>
<dbReference type="Gene3D" id="3.30.830.10">
    <property type="entry name" value="Metalloenzyme, LuxS/M16 peptidase-like"/>
    <property type="match status" value="3"/>
</dbReference>
<organism evidence="8 9">
    <name type="scientific">Zunongwangia profunda</name>
    <dbReference type="NCBI Taxonomy" id="398743"/>
    <lineage>
        <taxon>Bacteria</taxon>
        <taxon>Pseudomonadati</taxon>
        <taxon>Bacteroidota</taxon>
        <taxon>Flavobacteriia</taxon>
        <taxon>Flavobacteriales</taxon>
        <taxon>Flavobacteriaceae</taxon>
        <taxon>Zunongwangia</taxon>
    </lineage>
</organism>
<feature type="domain" description="Peptidase M16 C-terminal" evidence="7">
    <location>
        <begin position="212"/>
        <end position="271"/>
    </location>
</feature>
<evidence type="ECO:0000256" key="1">
    <source>
        <dbReference type="ARBA" id="ARBA00007261"/>
    </source>
</evidence>
<evidence type="ECO:0000256" key="3">
    <source>
        <dbReference type="ARBA" id="ARBA00022801"/>
    </source>
</evidence>